<feature type="repeat" description="TPR" evidence="3">
    <location>
        <begin position="564"/>
        <end position="597"/>
    </location>
</feature>
<dbReference type="EMBL" id="CAJNYU010002701">
    <property type="protein sequence ID" value="CAF3586544.1"/>
    <property type="molecule type" value="Genomic_DNA"/>
</dbReference>
<dbReference type="Gene3D" id="1.25.40.10">
    <property type="entry name" value="Tetratricopeptide repeat domain"/>
    <property type="match status" value="3"/>
</dbReference>
<keyword evidence="2 3" id="KW-0802">TPR repeat</keyword>
<dbReference type="GO" id="GO:0005576">
    <property type="term" value="C:extracellular region"/>
    <property type="evidence" value="ECO:0007669"/>
    <property type="project" value="InterPro"/>
</dbReference>
<proteinExistence type="predicted"/>
<organism evidence="5 6">
    <name type="scientific">Rotaria socialis</name>
    <dbReference type="NCBI Taxonomy" id="392032"/>
    <lineage>
        <taxon>Eukaryota</taxon>
        <taxon>Metazoa</taxon>
        <taxon>Spiralia</taxon>
        <taxon>Gnathifera</taxon>
        <taxon>Rotifera</taxon>
        <taxon>Eurotatoria</taxon>
        <taxon>Bdelloidea</taxon>
        <taxon>Philodinida</taxon>
        <taxon>Philodinidae</taxon>
        <taxon>Rotaria</taxon>
    </lineage>
</organism>
<dbReference type="Gene3D" id="3.90.176.10">
    <property type="entry name" value="Toxin ADP-ribosyltransferase, Chain A, domain 1"/>
    <property type="match status" value="1"/>
</dbReference>
<evidence type="ECO:0000259" key="4">
    <source>
        <dbReference type="Pfam" id="PF03496"/>
    </source>
</evidence>
<feature type="repeat" description="TPR" evidence="3">
    <location>
        <begin position="438"/>
        <end position="471"/>
    </location>
</feature>
<sequence length="803" mass="93368">MVPVKMIKNMEDVRVISLGTVSDDATKCIQTNKHILEINPAALNCVDYIQCINFMNSVRDEKVIFIIWNGCITDILSKFHDCSSLFAVFLYSKKRSYVHDKLRSQYSKIVDVFDDENALIGSVRNIIQSMARIAIAVSLFDQKQKSIRDLTKNSASFIWYQLLINVLKDMIPDAQSKNNMLAVCEDFYASNKEELLKIAEFRKSYTPDKAIWWYSDECFLYKLLNRGLRTENIDLLYSFRFFIIDLSTALENECQKLKQNGWVTVYRGQRLSNTDFEELHASIGIIITFNGFLSTSRDINVALRFAHKCAAIGNDFKICLIEICVNPSLDSVVAADIEQFSKMKGEKEVLFGLGTTFKVESIEMDEALNLWRIRLITTDEGAERTHDYIQAQKEMMKEYSPLIGFGRLLWNELGQIDRAEKYFKNLLQSVPPDHPDIADIYNSIGCVYAKKGVLDQALKNYNEAYEIRKRKLQETDPKIAGSLHNIAVIYRAQSEIDRALDYFLQALTIHEKNYDGDHEDKGYTIESIGLVYKSKCKFDTALIWLSRALGMYKRLFPAQHPEIAKCFGSIGSIYEEKNELDRALDYYYCQLEMEEKCLPPDHSRLLKHLDWITRIYCKKHDKEKALTLYQEKLTIQRTILNDNHPNIALRLMKIGDFLKRHEEYYGKALKILEKCSPPDLLLKINCLDTLSTVALSQNDFQLALTHQQDILETCSRVYEPNHPNFPFRLQKIGDIYFEKLHNYQQALYYYSEALSMYQIIYHSRRKELFDIQNKIRKVQQSLAGDNMLTKQDDNHDDEFSLFD</sequence>
<gene>
    <name evidence="5" type="ORF">FME351_LOCUS21230</name>
</gene>
<evidence type="ECO:0000256" key="2">
    <source>
        <dbReference type="ARBA" id="ARBA00022803"/>
    </source>
</evidence>
<comment type="caution">
    <text evidence="5">The sequence shown here is derived from an EMBL/GenBank/DDBJ whole genome shotgun (WGS) entry which is preliminary data.</text>
</comment>
<keyword evidence="1" id="KW-0677">Repeat</keyword>
<dbReference type="Pfam" id="PF13424">
    <property type="entry name" value="TPR_12"/>
    <property type="match status" value="3"/>
</dbReference>
<evidence type="ECO:0000313" key="6">
    <source>
        <dbReference type="Proteomes" id="UP000663869"/>
    </source>
</evidence>
<dbReference type="PANTHER" id="PTHR45641:SF19">
    <property type="entry name" value="NEPHROCYSTIN-3"/>
    <property type="match status" value="1"/>
</dbReference>
<feature type="repeat" description="TPR" evidence="3">
    <location>
        <begin position="480"/>
        <end position="513"/>
    </location>
</feature>
<dbReference type="AlphaFoldDB" id="A0A818MHN8"/>
<dbReference type="PROSITE" id="PS51996">
    <property type="entry name" value="TR_MART"/>
    <property type="match status" value="1"/>
</dbReference>
<dbReference type="SUPFAM" id="SSF48452">
    <property type="entry name" value="TPR-like"/>
    <property type="match status" value="3"/>
</dbReference>
<evidence type="ECO:0000256" key="1">
    <source>
        <dbReference type="ARBA" id="ARBA00022737"/>
    </source>
</evidence>
<dbReference type="Proteomes" id="UP000663869">
    <property type="component" value="Unassembled WGS sequence"/>
</dbReference>
<dbReference type="SMART" id="SM00028">
    <property type="entry name" value="TPR"/>
    <property type="match status" value="5"/>
</dbReference>
<dbReference type="InterPro" id="IPR003540">
    <property type="entry name" value="ADP-ribosyltransferase"/>
</dbReference>
<feature type="domain" description="ADP ribosyltransferase" evidence="4">
    <location>
        <begin position="221"/>
        <end position="366"/>
    </location>
</feature>
<name>A0A818MHN8_9BILA</name>
<evidence type="ECO:0000313" key="5">
    <source>
        <dbReference type="EMBL" id="CAF3586544.1"/>
    </source>
</evidence>
<dbReference type="InterPro" id="IPR011990">
    <property type="entry name" value="TPR-like_helical_dom_sf"/>
</dbReference>
<dbReference type="SUPFAM" id="SSF56399">
    <property type="entry name" value="ADP-ribosylation"/>
    <property type="match status" value="1"/>
</dbReference>
<dbReference type="Pfam" id="PF03496">
    <property type="entry name" value="ADPrib_exo_Tox"/>
    <property type="match status" value="1"/>
</dbReference>
<accession>A0A818MHN8</accession>
<dbReference type="PROSITE" id="PS50005">
    <property type="entry name" value="TPR"/>
    <property type="match status" value="3"/>
</dbReference>
<reference evidence="5" key="1">
    <citation type="submission" date="2021-02" db="EMBL/GenBank/DDBJ databases">
        <authorList>
            <person name="Nowell W R."/>
        </authorList>
    </citation>
    <scope>NUCLEOTIDE SEQUENCE</scope>
</reference>
<dbReference type="InterPro" id="IPR019734">
    <property type="entry name" value="TPR_rpt"/>
</dbReference>
<evidence type="ECO:0000256" key="3">
    <source>
        <dbReference type="PROSITE-ProRule" id="PRU00339"/>
    </source>
</evidence>
<protein>
    <recommendedName>
        <fullName evidence="4">ADP ribosyltransferase domain-containing protein</fullName>
    </recommendedName>
</protein>
<dbReference type="PANTHER" id="PTHR45641">
    <property type="entry name" value="TETRATRICOPEPTIDE REPEAT PROTEIN (AFU_ORTHOLOGUE AFUA_6G03870)"/>
    <property type="match status" value="1"/>
</dbReference>